<dbReference type="FunFam" id="3.90.1750.10:FF:000003">
    <property type="entry name" value="E3 ubiquitin-protein ligase UPL1"/>
    <property type="match status" value="1"/>
</dbReference>
<feature type="compositionally biased region" description="Acidic residues" evidence="12">
    <location>
        <begin position="2482"/>
        <end position="2495"/>
    </location>
</feature>
<feature type="compositionally biased region" description="Basic and acidic residues" evidence="12">
    <location>
        <begin position="2974"/>
        <end position="2990"/>
    </location>
</feature>
<dbReference type="Pfam" id="PF00632">
    <property type="entry name" value="HECT"/>
    <property type="match status" value="1"/>
</dbReference>
<comment type="similarity">
    <text evidence="10">Belongs to the UPL family. TOM1/PTR1 subfamily.</text>
</comment>
<dbReference type="InterPro" id="IPR050409">
    <property type="entry name" value="E3_ubiq-protein_ligase"/>
</dbReference>
<evidence type="ECO:0000256" key="7">
    <source>
        <dbReference type="ARBA" id="ARBA00022786"/>
    </source>
</evidence>
<feature type="region of interest" description="Disordered" evidence="12">
    <location>
        <begin position="904"/>
        <end position="923"/>
    </location>
</feature>
<feature type="region of interest" description="Disordered" evidence="12">
    <location>
        <begin position="735"/>
        <end position="772"/>
    </location>
</feature>
<feature type="region of interest" description="Disordered" evidence="12">
    <location>
        <begin position="2315"/>
        <end position="2495"/>
    </location>
</feature>
<dbReference type="SMART" id="SM00119">
    <property type="entry name" value="HECTc"/>
    <property type="match status" value="1"/>
</dbReference>
<comment type="subcellular location">
    <subcellularLocation>
        <location evidence="2">Nucleus</location>
    </subcellularLocation>
</comment>
<evidence type="ECO:0000256" key="10">
    <source>
        <dbReference type="ARBA" id="ARBA00034494"/>
    </source>
</evidence>
<evidence type="ECO:0000256" key="5">
    <source>
        <dbReference type="ARBA" id="ARBA00022448"/>
    </source>
</evidence>
<dbReference type="Proteomes" id="UP000605986">
    <property type="component" value="Unassembled WGS sequence"/>
</dbReference>
<dbReference type="FunFam" id="3.30.2160.10:FF:000001">
    <property type="entry name" value="E3 ubiquitin-protein ligase NEDD4-like"/>
    <property type="match status" value="1"/>
</dbReference>
<keyword evidence="6" id="KW-0808">Transferase</keyword>
<feature type="compositionally biased region" description="Acidic residues" evidence="12">
    <location>
        <begin position="2337"/>
        <end position="2346"/>
    </location>
</feature>
<dbReference type="GO" id="GO:0000209">
    <property type="term" value="P:protein polyubiquitination"/>
    <property type="evidence" value="ECO:0007669"/>
    <property type="project" value="TreeGrafter"/>
</dbReference>
<dbReference type="EMBL" id="JAADJG010000304">
    <property type="protein sequence ID" value="KAF4449163.1"/>
    <property type="molecule type" value="Genomic_DNA"/>
</dbReference>
<feature type="region of interest" description="Disordered" evidence="12">
    <location>
        <begin position="2527"/>
        <end position="2580"/>
    </location>
</feature>
<evidence type="ECO:0000256" key="3">
    <source>
        <dbReference type="ARBA" id="ARBA00004906"/>
    </source>
</evidence>
<keyword evidence="15" id="KW-1185">Reference proteome</keyword>
<dbReference type="InterPro" id="IPR000569">
    <property type="entry name" value="HECT_dom"/>
</dbReference>
<dbReference type="GO" id="GO:0051028">
    <property type="term" value="P:mRNA transport"/>
    <property type="evidence" value="ECO:0007669"/>
    <property type="project" value="UniProtKB-KW"/>
</dbReference>
<dbReference type="GO" id="GO:0005634">
    <property type="term" value="C:nucleus"/>
    <property type="evidence" value="ECO:0007669"/>
    <property type="project" value="UniProtKB-SubCell"/>
</dbReference>
<feature type="compositionally biased region" description="Polar residues" evidence="12">
    <location>
        <begin position="1529"/>
        <end position="1540"/>
    </location>
</feature>
<keyword evidence="9" id="KW-0539">Nucleus</keyword>
<feature type="domain" description="HECT" evidence="13">
    <location>
        <begin position="3661"/>
        <end position="3997"/>
    </location>
</feature>
<proteinExistence type="inferred from homology"/>
<dbReference type="OrthoDB" id="8068875at2759"/>
<evidence type="ECO:0000259" key="13">
    <source>
        <dbReference type="PROSITE" id="PS50237"/>
    </source>
</evidence>
<dbReference type="Pfam" id="PF06012">
    <property type="entry name" value="DUF908"/>
    <property type="match status" value="1"/>
</dbReference>
<evidence type="ECO:0000256" key="2">
    <source>
        <dbReference type="ARBA" id="ARBA00004123"/>
    </source>
</evidence>
<evidence type="ECO:0000256" key="11">
    <source>
        <dbReference type="PROSITE-ProRule" id="PRU00104"/>
    </source>
</evidence>
<feature type="region of interest" description="Disordered" evidence="12">
    <location>
        <begin position="2974"/>
        <end position="3000"/>
    </location>
</feature>
<organism evidence="14 15">
    <name type="scientific">Fusarium austroafricanum</name>
    <dbReference type="NCBI Taxonomy" id="2364996"/>
    <lineage>
        <taxon>Eukaryota</taxon>
        <taxon>Fungi</taxon>
        <taxon>Dikarya</taxon>
        <taxon>Ascomycota</taxon>
        <taxon>Pezizomycotina</taxon>
        <taxon>Sordariomycetes</taxon>
        <taxon>Hypocreomycetidae</taxon>
        <taxon>Hypocreales</taxon>
        <taxon>Nectriaceae</taxon>
        <taxon>Fusarium</taxon>
        <taxon>Fusarium concolor species complex</taxon>
    </lineage>
</organism>
<feature type="compositionally biased region" description="Polar residues" evidence="12">
    <location>
        <begin position="1173"/>
        <end position="1190"/>
    </location>
</feature>
<feature type="compositionally biased region" description="Acidic residues" evidence="12">
    <location>
        <begin position="2542"/>
        <end position="2568"/>
    </location>
</feature>
<comment type="pathway">
    <text evidence="3">Protein modification; protein ubiquitination.</text>
</comment>
<feature type="region of interest" description="Disordered" evidence="12">
    <location>
        <begin position="222"/>
        <end position="249"/>
    </location>
</feature>
<dbReference type="Pfam" id="PF06025">
    <property type="entry name" value="DUF913"/>
    <property type="match status" value="1"/>
</dbReference>
<feature type="compositionally biased region" description="Basic and acidic residues" evidence="12">
    <location>
        <begin position="2810"/>
        <end position="2855"/>
    </location>
</feature>
<feature type="region of interest" description="Disordered" evidence="12">
    <location>
        <begin position="1947"/>
        <end position="2012"/>
    </location>
</feature>
<feature type="region of interest" description="Disordered" evidence="12">
    <location>
        <begin position="2810"/>
        <end position="2903"/>
    </location>
</feature>
<dbReference type="PANTHER" id="PTHR11254">
    <property type="entry name" value="HECT DOMAIN UBIQUITIN-PROTEIN LIGASE"/>
    <property type="match status" value="1"/>
</dbReference>
<accession>A0A8H4NXI0</accession>
<feature type="compositionally biased region" description="Acidic residues" evidence="12">
    <location>
        <begin position="2427"/>
        <end position="2471"/>
    </location>
</feature>
<feature type="region of interest" description="Disordered" evidence="12">
    <location>
        <begin position="2636"/>
        <end position="2686"/>
    </location>
</feature>
<evidence type="ECO:0000256" key="9">
    <source>
        <dbReference type="ARBA" id="ARBA00023242"/>
    </source>
</evidence>
<evidence type="ECO:0000313" key="14">
    <source>
        <dbReference type="EMBL" id="KAF4449163.1"/>
    </source>
</evidence>
<feature type="compositionally biased region" description="Basic and acidic residues" evidence="12">
    <location>
        <begin position="1191"/>
        <end position="1202"/>
    </location>
</feature>
<gene>
    <name evidence="14" type="ORF">F53441_7559</name>
</gene>
<feature type="region of interest" description="Disordered" evidence="12">
    <location>
        <begin position="3152"/>
        <end position="3189"/>
    </location>
</feature>
<sequence length="3997" mass="446445">MGKITKPMQPKHKDTLSPWLKSYVETASTTPLPLLPQELSSFPSRWPFGRGDLYHWIPLLNRFDSLLEHFCATYKLNEGPQTRDFGCDVLLNHDKESAFSNERQWSAQELTDLGFSSDGDRQLVEVVLRYTRMLLEHCGNRSIYASSSHLNDLLNTTSLSVLITTLEVGSELAQRYQASVKRIANPSRQISAALLANHYNIDLDKVQQLALPFVKTPIISLSDPVTSNTPGSAKGKDRTQGATPKAANSMHANDLVALAASDDKRWNGWGDVKVTYYPQNAQQESTGADAGRASLPSTPTPLRRSSTMTAQHQTPKARSNIEDSSPLAPRTPGIAEEAASAGPKVYDIPQSVIASTSIYQLVLRTPTDLPPASKYEVFHRIRASKALMGSSESRQQLLAVRLLAINNLAYIHNEANFLEKVLRQDADETRRFQLVYQLAELIHPTAHGNIDVPLWLQAVALALLEAVSNFQARCQDVLSALNANVNHGILLYVIRKAVAGMKEDDDSDKGNQVTQMDAWRNNLFSLTLHLSMSTRVGSEMVSAGLMEILVEILNIRSGVAQRNHSMVLAFLDGLVWSYQNAFTAFFNAKGLDAVSQLVVDTVREAQTLHKADQGLSKDQQSGQVDYEIPFYQQQTLKWLLKFVHHIMSNSYSYGGNTDRLLRNLADKSDLLGSLRDIIGDKKNFGSVVWTNSVTILSDFINNDPTSFAAISESGMIKTYLEAVTDRPLPSDVLAEQKSGDKEEDDDESGSPSETVTSIVAKDSRPHPPSEDAIRELSRESLAAGILASNDVITVVPQVLNSISLNNAGMKLVAASRAFDSFLEIFESAAHVRCMELDGDLATNVGASFDELARHHPALRVAISNAVIDMIARVRFLGIEKARTDGWGARMLLVDSEGKTVSLDEHGNLMPPTTSSEQIQGRDASGDVDVSMSDIVLSHDVPSGAQRDDGPDSPKRSMTPYLYALGYFMSSYISNQGLKTSFVEAGGLELLLDICESPSLPTNFGDTVASRILNQVVSQLVESFPIRGLPSLIRRAQLAIDTLKPLSDKTDTLPPYFAPFLAPDLKITEKTHEAPEITKNGTRMIKALSNAQTFIKIISDCFATSRSNALQFYPVNVYDYYLKLVDSIGPLLRGVLTEEAGELNVVPQHWSFRRQTPSEGPSIANIPEPDVDDSTSLPDMLSSTAQFQPKNASDDSKLSRPTDEEQSSPRFQNYETLRHLLHPMIPTTFPLFQTLGKCLLPRRERDPRDLYHRPRHLEIARALANAVLNQLRPSVAIQVPTSKDFHFWIIMLHTINEMLIDQPSPRPSDRSSAQIIMPVLIAFKEEGGMDVLNSMLRTFAQAVREGPDTATDETSRSKVAAFGLKKVLDLDLMLVNGKHLVDAQNAFALQPRTGDRSSNSTHICQQLVVEFRAAVLPEIIELWDSTFVEKVPHQTVTRLIDILKLISAGENETSSTRDKPPFHLFKYTDVRFDWGSHRGTIDELLAKGYDPDLVHEAVYRANGNSNLAENYCSAHKAGLAGRRNPIPSADSDTSALQQTPKEPSGASDAEDANVASTAEADRMSLDGPPEIGTPELADRSLGETLGEIIDPPQAFDEREPPNVPIEAQGNATEEENRNASEHSPVATKEDVDKFRAELRGNMIDRCLDVVRAHPETAIEVSELIRAMVLKQQASDTEDEIGQTLTLALSSLAQDEEEVKQRTGKCIAAYAHLLALLLQDEHFFDNNIENLREHINEYIGFLKVSPSTSSGEMPPWIPYVLLVIETLLRHDERPVAAQWRAPKSLDETVSEPVIQMRTLTVGDDDRAQILESLLEMLPRIGKEETLAVAALRVLVILTRNRRLAKSVGDKKNLQRLFLMAKQLSGSGSERFKQTKLTAHIMTVLRHIVEDEETIKQIIRAEIKIALPNLQRTQRGHPDVSSYLRAMAPIVLRAPDLFVEVSNEMLRFTRWTPPSSDSSRSPILELKPEATETSSDKTGNDMKDVTEQDIKQSTEPADKEMVDAPKSHESKRPVVENPDGVIHFLLCELLNYREVDDKEVQPTEKDSKTDPASGREDGASSSKDNHTADTKDKKPPKPAFKPDEHPIFVYRCFLLNCLAELLQSYNRTKMEFINFKRNAPLTTSTPIKPRSSVLNYLIYDLLCQGSLSGTVDSIAGKKKAATSAQTQKVLVALVAKTSEKAIDRGKDKFSYDEEPDLLFARKFVLDTILKAYERAPLSDEPLETRYSRMQCLAELMNYMVGERDKDQGASVRGTDNVQARSHAQLRRLMYEKGYLDKLTSSIAEINLNYPGVKRAIKYILRVLRVLTETAKELSHSNILPSDSLSDTADDDLGSTSSLSDLDDDREETPDLYRNSALGMLEPRGEDDDSDEDEEDDDDEDMYGDEYDDEMDYGDDDISDEEDNISDDDEELGEMGEIEGLHGEPGVVEVIMDEDEEDDSDEETDDDEVESADMEDVEDQVEIIDEDGNPLDDDGNSGWESASHDGEEDEDQEEDDLDYDADVHEEHIHMEPEDILDGMARAIMADGDVYDPDMMDGLEDHYLDDGHDEDEDEEDEDEMEDDAYLYDDDYPLDDQPQPMPALGWDTLGAEEEDRQHFVVDTQSRRRFIASRPADTRSPFPPGFIIGPNRETMGSEFRNYFSRSHRPGAGQSNADDGTNPLLRRGDQNREPSQRSSHHHIGLRVPEGLFGPPGRTDGPMGFLGELMEFLPIMGRNGQHAFHLQITGPGGYRESRELGAFRASRTEQRRDGSTQDPAQAVSFAIEGTMDRYQEEARMIFGTNNVTEAIKLQNIIVAQLTPAAMELERKLKAEEAEQQKREEEERKKREEEQRLAREAKEAEEKAEREKREAEAREAAERAASEAAANQSVATEGQVDGGAMEGVESTEQSRAERSEPAAQTGGDGPRVMTTIRGEEVDVTELGIDPDYIAALPEEFREEVIAQAISTRRSEAREETNGNPTEAFQEFLDALPEELRHEIAQQERQEQRRRAREETNRQASAGTGQAVVPEMDTASILLTFPPELRQQVLMDQGEELMDQLTPEMAAQARALAQHNNVHSVITGRSPQVHTGRRTGPPIPQEEAKVQRRTVVQMLDKAGVATLLRLMFIAQQGSIRNHLFNVFADVCENKQTRLEVISTLLQILQDGSTDMGAVERSFGQLSLKARRPKEKEKDPEQKTPQTLKRSLTGLTVGNATQTNSETSPLLIVQQCLDLLVELSAKNPHIPWLFLTEHEAVGSTLKRSLSRKGKVKDSKSHKYAINSLLSLLDRDLVMESSVVMTHLADLLNRVTLPLQNLERRRKEAEDELKAINAKPSEENTAAENPAEQASSVDQAETSNVNAPNTEAKEGAVTDDSAKRQEKKDAAQKKLRQLQPPVVPAHNLTLAVRIFVARECSSKTFQNTISTIKNLSAIPGAKATFGQELVHQARLLSENIVTDLDDLLPHIEKASSGTEIQGVALAKFSPGASEQNKLLRVLTALDHLFDSKKKGDEAESNKNKDERHDLVTSLYHNSTFSAMWEKLSACLSAIRQRESMLNVATILLPLIESLMVVCKNTTTNDDPSQQKEMVLSSPAPESRTASLFFSFTEDHRRILNELVRSNPKLMSGTFALLVKNPKVLEFDNKRNYFNRSVHSRSGNNQSRPSHSALQLSVRREQVFHDSFKSLYFKSGDEMKFGKLNIRFHGEEGVDAGGVTREWFQVLSRQMFDPNYVLFTPVSSDRTTFHPNKLSGINDEHLMFFKFIGRIIGKALYEGRVLDCYFSRAVYKRILGKSVSVKDMESFDPDYYKSLCWMLDNDITDIITETFSVEDDEFGATNVVDLIPNGREIAVTEENKHDYVRLVVEHKLLSSVKEQMAHFLQGFHDIIPAELISIFNEQELELLISGLPDIDIDDWKSNTEYHNYTPSSQQIQWFWRALRSFDKEERAKLLQFVTGTSKVPLNGFKELEGMNGINRFNIHRDYGNKDRLPSSHTCFNQLDLPEYESYDHLRSQIMKAITAGSEYFGFA</sequence>
<evidence type="ECO:0000256" key="1">
    <source>
        <dbReference type="ARBA" id="ARBA00000885"/>
    </source>
</evidence>
<dbReference type="SUPFAM" id="SSF48371">
    <property type="entry name" value="ARM repeat"/>
    <property type="match status" value="1"/>
</dbReference>
<dbReference type="GO" id="GO:0005737">
    <property type="term" value="C:cytoplasm"/>
    <property type="evidence" value="ECO:0007669"/>
    <property type="project" value="TreeGrafter"/>
</dbReference>
<dbReference type="InterPro" id="IPR035983">
    <property type="entry name" value="Hect_E3_ubiquitin_ligase"/>
</dbReference>
<evidence type="ECO:0000256" key="8">
    <source>
        <dbReference type="ARBA" id="ARBA00022816"/>
    </source>
</evidence>
<feature type="active site" description="Glycyl thioester intermediate" evidence="11">
    <location>
        <position position="3964"/>
    </location>
</feature>
<keyword evidence="5" id="KW-0813">Transport</keyword>
<dbReference type="Gene3D" id="3.30.2160.10">
    <property type="entry name" value="Hect, E3 ligase catalytic domain"/>
    <property type="match status" value="1"/>
</dbReference>
<protein>
    <recommendedName>
        <fullName evidence="4">HECT-type E3 ubiquitin transferase</fullName>
        <ecNumber evidence="4">2.3.2.26</ecNumber>
    </recommendedName>
</protein>
<dbReference type="InterPro" id="IPR025527">
    <property type="entry name" value="HUWE1/Rev1_UBM"/>
</dbReference>
<feature type="compositionally biased region" description="Basic and acidic residues" evidence="12">
    <location>
        <begin position="1963"/>
        <end position="2011"/>
    </location>
</feature>
<dbReference type="PANTHER" id="PTHR11254:SF67">
    <property type="entry name" value="E3 UBIQUITIN-PROTEIN LIGASE HUWE1"/>
    <property type="match status" value="1"/>
</dbReference>
<feature type="region of interest" description="Disordered" evidence="12">
    <location>
        <begin position="3303"/>
        <end position="3365"/>
    </location>
</feature>
<dbReference type="PROSITE" id="PS50237">
    <property type="entry name" value="HECT"/>
    <property type="match status" value="1"/>
</dbReference>
<dbReference type="FunFam" id="3.30.2410.10:FF:000004">
    <property type="entry name" value="E3 ubiquitin-protein ligase HUWE1, variant"/>
    <property type="match status" value="1"/>
</dbReference>
<feature type="region of interest" description="Disordered" evidence="12">
    <location>
        <begin position="2034"/>
        <end position="2077"/>
    </location>
</feature>
<dbReference type="Gene3D" id="3.30.2410.10">
    <property type="entry name" value="Hect, E3 ligase catalytic domain"/>
    <property type="match status" value="1"/>
</dbReference>
<dbReference type="InterPro" id="IPR010314">
    <property type="entry name" value="E3_Ub_ligase_DUF913"/>
</dbReference>
<feature type="region of interest" description="Disordered" evidence="12">
    <location>
        <begin position="1591"/>
        <end position="1626"/>
    </location>
</feature>
<feature type="region of interest" description="Disordered" evidence="12">
    <location>
        <begin position="1153"/>
        <end position="1210"/>
    </location>
</feature>
<feature type="compositionally biased region" description="Polar residues" evidence="12">
    <location>
        <begin position="303"/>
        <end position="317"/>
    </location>
</feature>
<comment type="caution">
    <text evidence="14">The sequence shown here is derived from an EMBL/GenBank/DDBJ whole genome shotgun (WGS) entry which is preliminary data.</text>
</comment>
<evidence type="ECO:0000313" key="15">
    <source>
        <dbReference type="Proteomes" id="UP000605986"/>
    </source>
</evidence>
<evidence type="ECO:0000256" key="4">
    <source>
        <dbReference type="ARBA" id="ARBA00012485"/>
    </source>
</evidence>
<keyword evidence="8" id="KW-0509">mRNA transport</keyword>
<dbReference type="CDD" id="cd00078">
    <property type="entry name" value="HECTc"/>
    <property type="match status" value="1"/>
</dbReference>
<name>A0A8H4NXI0_9HYPO</name>
<feature type="compositionally biased region" description="Polar residues" evidence="12">
    <location>
        <begin position="3171"/>
        <end position="3189"/>
    </location>
</feature>
<feature type="compositionally biased region" description="Polar residues" evidence="12">
    <location>
        <begin position="1949"/>
        <end position="1958"/>
    </location>
</feature>
<dbReference type="UniPathway" id="UPA00143"/>
<dbReference type="Pfam" id="PF14377">
    <property type="entry name" value="UBM"/>
    <property type="match status" value="3"/>
</dbReference>
<dbReference type="InterPro" id="IPR010309">
    <property type="entry name" value="E3_Ub_ligase_DUF908"/>
</dbReference>
<dbReference type="GO" id="GO:0061630">
    <property type="term" value="F:ubiquitin protein ligase activity"/>
    <property type="evidence" value="ECO:0007669"/>
    <property type="project" value="UniProtKB-EC"/>
</dbReference>
<feature type="compositionally biased region" description="Basic and acidic residues" evidence="12">
    <location>
        <begin position="3338"/>
        <end position="3359"/>
    </location>
</feature>
<dbReference type="InterPro" id="IPR016024">
    <property type="entry name" value="ARM-type_fold"/>
</dbReference>
<feature type="region of interest" description="Disordered" evidence="12">
    <location>
        <begin position="1521"/>
        <end position="1576"/>
    </location>
</feature>
<evidence type="ECO:0000256" key="12">
    <source>
        <dbReference type="SAM" id="MobiDB-lite"/>
    </source>
</evidence>
<comment type="catalytic activity">
    <reaction evidence="1">
        <text>S-ubiquitinyl-[E2 ubiquitin-conjugating enzyme]-L-cysteine + [acceptor protein]-L-lysine = [E2 ubiquitin-conjugating enzyme]-L-cysteine + N(6)-ubiquitinyl-[acceptor protein]-L-lysine.</text>
        <dbReference type="EC" id="2.3.2.26"/>
    </reaction>
</comment>
<dbReference type="EC" id="2.3.2.26" evidence="4"/>
<reference evidence="14" key="1">
    <citation type="submission" date="2020-01" db="EMBL/GenBank/DDBJ databases">
        <title>Identification and distribution of gene clusters putatively required for synthesis of sphingolipid metabolism inhibitors in phylogenetically diverse species of the filamentous fungus Fusarium.</title>
        <authorList>
            <person name="Kim H.-S."/>
            <person name="Busman M."/>
            <person name="Brown D.W."/>
            <person name="Divon H."/>
            <person name="Uhlig S."/>
            <person name="Proctor R.H."/>
        </authorList>
    </citation>
    <scope>NUCLEOTIDE SEQUENCE</scope>
    <source>
        <strain evidence="14">NRRL 53441</strain>
    </source>
</reference>
<dbReference type="GO" id="GO:0006511">
    <property type="term" value="P:ubiquitin-dependent protein catabolic process"/>
    <property type="evidence" value="ECO:0007669"/>
    <property type="project" value="TreeGrafter"/>
</dbReference>
<keyword evidence="7 11" id="KW-0833">Ubl conjugation pathway</keyword>
<dbReference type="SUPFAM" id="SSF56204">
    <property type="entry name" value="Hect, E3 ligase catalytic domain"/>
    <property type="match status" value="1"/>
</dbReference>
<dbReference type="Gene3D" id="3.90.1750.10">
    <property type="entry name" value="Hect, E3 ligase catalytic domains"/>
    <property type="match status" value="1"/>
</dbReference>
<feature type="compositionally biased region" description="Polar residues" evidence="12">
    <location>
        <begin position="3310"/>
        <end position="3336"/>
    </location>
</feature>
<feature type="region of interest" description="Disordered" evidence="12">
    <location>
        <begin position="283"/>
        <end position="332"/>
    </location>
</feature>
<feature type="compositionally biased region" description="Basic and acidic residues" evidence="12">
    <location>
        <begin position="761"/>
        <end position="772"/>
    </location>
</feature>
<evidence type="ECO:0000256" key="6">
    <source>
        <dbReference type="ARBA" id="ARBA00022679"/>
    </source>
</evidence>
<feature type="compositionally biased region" description="Acidic residues" evidence="12">
    <location>
        <begin position="2361"/>
        <end position="2413"/>
    </location>
</feature>
<feature type="compositionally biased region" description="Basic and acidic residues" evidence="12">
    <location>
        <begin position="2658"/>
        <end position="2667"/>
    </location>
</feature>